<name>A0A3Q4MGM7_NEOBR</name>
<dbReference type="InterPro" id="IPR013106">
    <property type="entry name" value="Ig_V-set"/>
</dbReference>
<dbReference type="Ensembl" id="ENSNBRT00000009927.1">
    <property type="protein sequence ID" value="ENSNBRP00000009659.1"/>
    <property type="gene ID" value="ENSNBRG00000007543.1"/>
</dbReference>
<evidence type="ECO:0000313" key="5">
    <source>
        <dbReference type="Ensembl" id="ENSNBRP00000009659.1"/>
    </source>
</evidence>
<dbReference type="PANTHER" id="PTHR11860:SF87">
    <property type="entry name" value="CMRF35-LIKE MOLECULE 8"/>
    <property type="match status" value="1"/>
</dbReference>
<dbReference type="Gene3D" id="2.60.40.10">
    <property type="entry name" value="Immunoglobulins"/>
    <property type="match status" value="1"/>
</dbReference>
<keyword evidence="2" id="KW-0812">Transmembrane</keyword>
<dbReference type="Proteomes" id="UP000261580">
    <property type="component" value="Unassembled WGS sequence"/>
</dbReference>
<reference evidence="5" key="1">
    <citation type="submission" date="2025-08" db="UniProtKB">
        <authorList>
            <consortium name="Ensembl"/>
        </authorList>
    </citation>
    <scope>IDENTIFICATION</scope>
</reference>
<evidence type="ECO:0000256" key="1">
    <source>
        <dbReference type="ARBA" id="ARBA00004370"/>
    </source>
</evidence>
<dbReference type="PANTHER" id="PTHR11860">
    <property type="entry name" value="POLYMERIC-IMMUNOGLOBULIN RECEPTOR"/>
    <property type="match status" value="1"/>
</dbReference>
<keyword evidence="3" id="KW-0472">Membrane</keyword>
<sequence>MSTALHDGNSGQVDRGIPIYRRMEGENITVKCKFSYSGTKKFFCKGKCEKRNILIETTGNAAKNGRYSIQYVKNGVLSSDILNVSIAQLKKSDTGPYMCHLTKTWDGNLSHEFYILVTEGEFQQKYLFLCHCFT</sequence>
<comment type="subcellular location">
    <subcellularLocation>
        <location evidence="1">Membrane</location>
    </subcellularLocation>
</comment>
<dbReference type="AlphaFoldDB" id="A0A3Q4MGM7"/>
<evidence type="ECO:0000256" key="3">
    <source>
        <dbReference type="ARBA" id="ARBA00023136"/>
    </source>
</evidence>
<accession>A0A3Q4MGM7</accession>
<dbReference type="InterPro" id="IPR036179">
    <property type="entry name" value="Ig-like_dom_sf"/>
</dbReference>
<evidence type="ECO:0000313" key="6">
    <source>
        <dbReference type="Proteomes" id="UP000261580"/>
    </source>
</evidence>
<dbReference type="OMA" id="WRIFCKE"/>
<reference evidence="5" key="2">
    <citation type="submission" date="2025-09" db="UniProtKB">
        <authorList>
            <consortium name="Ensembl"/>
        </authorList>
    </citation>
    <scope>IDENTIFICATION</scope>
</reference>
<dbReference type="InterPro" id="IPR050671">
    <property type="entry name" value="CD300_family_receptors"/>
</dbReference>
<dbReference type="GO" id="GO:0005886">
    <property type="term" value="C:plasma membrane"/>
    <property type="evidence" value="ECO:0007669"/>
    <property type="project" value="TreeGrafter"/>
</dbReference>
<dbReference type="GO" id="GO:0004888">
    <property type="term" value="F:transmembrane signaling receptor activity"/>
    <property type="evidence" value="ECO:0007669"/>
    <property type="project" value="TreeGrafter"/>
</dbReference>
<evidence type="ECO:0000259" key="4">
    <source>
        <dbReference type="SMART" id="SM00409"/>
    </source>
</evidence>
<evidence type="ECO:0000256" key="2">
    <source>
        <dbReference type="ARBA" id="ARBA00022692"/>
    </source>
</evidence>
<keyword evidence="6" id="KW-1185">Reference proteome</keyword>
<dbReference type="GeneTree" id="ENSGT01030000234941"/>
<dbReference type="InterPro" id="IPR013783">
    <property type="entry name" value="Ig-like_fold"/>
</dbReference>
<dbReference type="STRING" id="32507.ENSNBRP00000009659"/>
<dbReference type="Pfam" id="PF07686">
    <property type="entry name" value="V-set"/>
    <property type="match status" value="1"/>
</dbReference>
<dbReference type="SUPFAM" id="SSF48726">
    <property type="entry name" value="Immunoglobulin"/>
    <property type="match status" value="1"/>
</dbReference>
<protein>
    <recommendedName>
        <fullName evidence="4">Immunoglobulin domain-containing protein</fullName>
    </recommendedName>
</protein>
<proteinExistence type="predicted"/>
<organism evidence="5 6">
    <name type="scientific">Neolamprologus brichardi</name>
    <name type="common">Fairy cichlid</name>
    <name type="synonym">Lamprologus brichardi</name>
    <dbReference type="NCBI Taxonomy" id="32507"/>
    <lineage>
        <taxon>Eukaryota</taxon>
        <taxon>Metazoa</taxon>
        <taxon>Chordata</taxon>
        <taxon>Craniata</taxon>
        <taxon>Vertebrata</taxon>
        <taxon>Euteleostomi</taxon>
        <taxon>Actinopterygii</taxon>
        <taxon>Neopterygii</taxon>
        <taxon>Teleostei</taxon>
        <taxon>Neoteleostei</taxon>
        <taxon>Acanthomorphata</taxon>
        <taxon>Ovalentaria</taxon>
        <taxon>Cichlomorphae</taxon>
        <taxon>Cichliformes</taxon>
        <taxon>Cichlidae</taxon>
        <taxon>African cichlids</taxon>
        <taxon>Pseudocrenilabrinae</taxon>
        <taxon>Lamprologini</taxon>
        <taxon>Neolamprologus</taxon>
    </lineage>
</organism>
<feature type="domain" description="Immunoglobulin" evidence="4">
    <location>
        <begin position="17"/>
        <end position="118"/>
    </location>
</feature>
<dbReference type="Bgee" id="ENSNBRG00000007543">
    <property type="expression patterns" value="Expressed in mesonephros and 3 other cell types or tissues"/>
</dbReference>
<dbReference type="SMART" id="SM00409">
    <property type="entry name" value="IG"/>
    <property type="match status" value="1"/>
</dbReference>
<dbReference type="InterPro" id="IPR003599">
    <property type="entry name" value="Ig_sub"/>
</dbReference>